<accession>A0AB35YR71</accession>
<reference evidence="2 5" key="1">
    <citation type="submission" date="2024-01" db="EMBL/GenBank/DDBJ databases">
        <title>Aequorivita flavus sp. nov., isolated from deep-sea sediment.</title>
        <authorList>
            <person name="Chen X."/>
        </authorList>
    </citation>
    <scope>NUCLEOTIDE SEQUENCE</scope>
    <source>
        <strain evidence="2">MCCC 1A16923</strain>
        <strain evidence="3 5">MCCC 1A16935</strain>
    </source>
</reference>
<sequence>MTKIVKDSDNKTEKDYIFQDNKKTRFGAGFIVIVLILLIIAVVLSAIYFEWY</sequence>
<gene>
    <name evidence="3" type="ORF">VZD24_08380</name>
    <name evidence="2" type="ORF">VZD85_09450</name>
</gene>
<evidence type="ECO:0000313" key="3">
    <source>
        <dbReference type="EMBL" id="MEM0573528.1"/>
    </source>
</evidence>
<dbReference type="AlphaFoldDB" id="A0AB35YR71"/>
<dbReference type="EMBL" id="JBANCF010000005">
    <property type="protein sequence ID" value="MEM0573528.1"/>
    <property type="molecule type" value="Genomic_DNA"/>
</dbReference>
<keyword evidence="5" id="KW-1185">Reference proteome</keyword>
<dbReference type="RefSeq" id="WP_279447130.1">
    <property type="nucleotide sequence ID" value="NZ_JAZBJM010000005.1"/>
</dbReference>
<comment type="caution">
    <text evidence="2">The sequence shown here is derived from an EMBL/GenBank/DDBJ whole genome shotgun (WGS) entry which is preliminary data.</text>
</comment>
<keyword evidence="1" id="KW-0472">Membrane</keyword>
<proteinExistence type="predicted"/>
<evidence type="ECO:0000313" key="5">
    <source>
        <dbReference type="Proteomes" id="UP001390963"/>
    </source>
</evidence>
<protein>
    <submittedName>
        <fullName evidence="2">Uncharacterized protein</fullName>
    </submittedName>
</protein>
<evidence type="ECO:0000256" key="1">
    <source>
        <dbReference type="SAM" id="Phobius"/>
    </source>
</evidence>
<evidence type="ECO:0000313" key="4">
    <source>
        <dbReference type="Proteomes" id="UP001388259"/>
    </source>
</evidence>
<evidence type="ECO:0000313" key="2">
    <source>
        <dbReference type="EMBL" id="MEM0518575.1"/>
    </source>
</evidence>
<name>A0AB35YR71_9FLAO</name>
<keyword evidence="1" id="KW-0812">Transmembrane</keyword>
<dbReference type="EMBL" id="JAZBJM010000005">
    <property type="protein sequence ID" value="MEM0518575.1"/>
    <property type="molecule type" value="Genomic_DNA"/>
</dbReference>
<keyword evidence="1" id="KW-1133">Transmembrane helix</keyword>
<feature type="transmembrane region" description="Helical" evidence="1">
    <location>
        <begin position="26"/>
        <end position="49"/>
    </location>
</feature>
<organism evidence="2 4">
    <name type="scientific">Aequorivita flava</name>
    <dbReference type="NCBI Taxonomy" id="3114371"/>
    <lineage>
        <taxon>Bacteria</taxon>
        <taxon>Pseudomonadati</taxon>
        <taxon>Bacteroidota</taxon>
        <taxon>Flavobacteriia</taxon>
        <taxon>Flavobacteriales</taxon>
        <taxon>Flavobacteriaceae</taxon>
        <taxon>Aequorivita</taxon>
    </lineage>
</organism>
<dbReference type="Proteomes" id="UP001390963">
    <property type="component" value="Unassembled WGS sequence"/>
</dbReference>
<dbReference type="Proteomes" id="UP001388259">
    <property type="component" value="Unassembled WGS sequence"/>
</dbReference>